<gene>
    <name evidence="2" type="ORF">SAMN05661091_4671</name>
</gene>
<dbReference type="Proteomes" id="UP000192940">
    <property type="component" value="Chromosome I"/>
</dbReference>
<dbReference type="InterPro" id="IPR002575">
    <property type="entry name" value="Aminoglycoside_PTrfase"/>
</dbReference>
<evidence type="ECO:0000313" key="2">
    <source>
        <dbReference type="EMBL" id="SMF89498.1"/>
    </source>
</evidence>
<organism evidence="2 3">
    <name type="scientific">Paenibacillus uliginis N3/975</name>
    <dbReference type="NCBI Taxonomy" id="1313296"/>
    <lineage>
        <taxon>Bacteria</taxon>
        <taxon>Bacillati</taxon>
        <taxon>Bacillota</taxon>
        <taxon>Bacilli</taxon>
        <taxon>Bacillales</taxon>
        <taxon>Paenibacillaceae</taxon>
        <taxon>Paenibacillus</taxon>
    </lineage>
</organism>
<name>A0A1X7HNH8_9BACL</name>
<accession>A0A1X7HNH8</accession>
<dbReference type="Gene3D" id="3.90.1200.10">
    <property type="match status" value="1"/>
</dbReference>
<sequence>MNRTSKIDKRLIRRTWRKMKFSESFQFLSAKEVTLNHRKIKCLKDSYKSSIWKLVIDADNKSFSVILKISKQLKEARPESTVEKNIYRKAGKILQPFMPKVYMTKKNVSGRDLWVFMEHIEPLKGRVQYNPDHFDKIIPTLAKLHAATMDKRFIQQERLFAGWLPRFDSREAHEERVRLNESTLYYLGEAMKKKDLNTKIKPYYSLLRALLKKGPGYFPEVRKAGCCIIHGDLHTANIVCRNVNVNKWDIKFIDWEGAKYAPCWYDLVNLVGVFLAYRKEWKDQEEVITHRCVHLYANEMRKNGVVFNIDPMKLYEMAYLKKILEKSLYLQLNWAVTGKKEAKLLPSYLEKIKVLGKKLELY</sequence>
<keyword evidence="2" id="KW-0808">Transferase</keyword>
<dbReference type="STRING" id="1313296.SAMN05661091_4671"/>
<dbReference type="PANTHER" id="PTHR11012">
    <property type="entry name" value="PROTEIN KINASE-LIKE DOMAIN-CONTAINING"/>
    <property type="match status" value="1"/>
</dbReference>
<dbReference type="AlphaFoldDB" id="A0A1X7HNH8"/>
<dbReference type="SUPFAM" id="SSF56112">
    <property type="entry name" value="Protein kinase-like (PK-like)"/>
    <property type="match status" value="1"/>
</dbReference>
<dbReference type="Pfam" id="PF01636">
    <property type="entry name" value="APH"/>
    <property type="match status" value="1"/>
</dbReference>
<dbReference type="RefSeq" id="WP_244562807.1">
    <property type="nucleotide sequence ID" value="NZ_LT840184.1"/>
</dbReference>
<dbReference type="GO" id="GO:0016740">
    <property type="term" value="F:transferase activity"/>
    <property type="evidence" value="ECO:0007669"/>
    <property type="project" value="UniProtKB-KW"/>
</dbReference>
<reference evidence="2 3" key="1">
    <citation type="submission" date="2017-04" db="EMBL/GenBank/DDBJ databases">
        <authorList>
            <person name="Afonso C.L."/>
            <person name="Miller P.J."/>
            <person name="Scott M.A."/>
            <person name="Spackman E."/>
            <person name="Goraichik I."/>
            <person name="Dimitrov K.M."/>
            <person name="Suarez D.L."/>
            <person name="Swayne D.E."/>
        </authorList>
    </citation>
    <scope>NUCLEOTIDE SEQUENCE [LARGE SCALE GENOMIC DNA]</scope>
    <source>
        <strain evidence="2 3">N3/975</strain>
    </source>
</reference>
<keyword evidence="3" id="KW-1185">Reference proteome</keyword>
<dbReference type="EMBL" id="LT840184">
    <property type="protein sequence ID" value="SMF89498.1"/>
    <property type="molecule type" value="Genomic_DNA"/>
</dbReference>
<proteinExistence type="predicted"/>
<dbReference type="InterPro" id="IPR011009">
    <property type="entry name" value="Kinase-like_dom_sf"/>
</dbReference>
<feature type="domain" description="Aminoglycoside phosphotransferase" evidence="1">
    <location>
        <begin position="64"/>
        <end position="274"/>
    </location>
</feature>
<evidence type="ECO:0000259" key="1">
    <source>
        <dbReference type="Pfam" id="PF01636"/>
    </source>
</evidence>
<protein>
    <submittedName>
        <fullName evidence="2">Predicted aminoglycoside phosphotransferase</fullName>
    </submittedName>
</protein>
<evidence type="ECO:0000313" key="3">
    <source>
        <dbReference type="Proteomes" id="UP000192940"/>
    </source>
</evidence>
<dbReference type="PANTHER" id="PTHR11012:SF30">
    <property type="entry name" value="PROTEIN KINASE-LIKE DOMAIN-CONTAINING"/>
    <property type="match status" value="1"/>
</dbReference>